<gene>
    <name evidence="1" type="ORF">D3H34_07315</name>
</gene>
<protein>
    <submittedName>
        <fullName evidence="1">Uncharacterized protein</fullName>
    </submittedName>
</protein>
<reference evidence="1 2" key="1">
    <citation type="submission" date="2018-09" db="EMBL/GenBank/DDBJ databases">
        <title>Acidovorax cavernicola nov. sp. isolated from Gruta de las Maravillas (Aracena, Spain).</title>
        <authorList>
            <person name="Jurado V."/>
            <person name="Gutierrez-Patricio S."/>
            <person name="Gonzalez-Pimentel J.L."/>
            <person name="Miller A.Z."/>
            <person name="Laiz L."/>
            <person name="Saiz-Jimenez C."/>
        </authorList>
    </citation>
    <scope>NUCLEOTIDE SEQUENCE [LARGE SCALE GENOMIC DNA]</scope>
    <source>
        <strain evidence="1 2">1011MAR4D40.2</strain>
    </source>
</reference>
<organism evidence="1 2">
    <name type="scientific">Acidovorax cavernicola</name>
    <dbReference type="NCBI Taxonomy" id="1675792"/>
    <lineage>
        <taxon>Bacteria</taxon>
        <taxon>Pseudomonadati</taxon>
        <taxon>Pseudomonadota</taxon>
        <taxon>Betaproteobacteria</taxon>
        <taxon>Burkholderiales</taxon>
        <taxon>Comamonadaceae</taxon>
        <taxon>Acidovorax</taxon>
    </lineage>
</organism>
<dbReference type="AlphaFoldDB" id="A0A9X8D7C8"/>
<sequence>MVGFCHATHYIFLEANSLAIMIEEEGQGDPGLLPCVVASRATADNWAFTCLSLSSVEHVLIAEEELFPLKFFRCGWWGAALGACRTPAHVAQFGQEQLLAGAPQLLPSRLSRTVREGFNGDHDVLLALQG</sequence>
<evidence type="ECO:0000313" key="1">
    <source>
        <dbReference type="EMBL" id="RIX83234.1"/>
    </source>
</evidence>
<proteinExistence type="predicted"/>
<evidence type="ECO:0000313" key="2">
    <source>
        <dbReference type="Proteomes" id="UP000265619"/>
    </source>
</evidence>
<dbReference type="EMBL" id="QXMN01000005">
    <property type="protein sequence ID" value="RIX83234.1"/>
    <property type="molecule type" value="Genomic_DNA"/>
</dbReference>
<keyword evidence="2" id="KW-1185">Reference proteome</keyword>
<dbReference type="Proteomes" id="UP000265619">
    <property type="component" value="Unassembled WGS sequence"/>
</dbReference>
<accession>A0A9X8D7C8</accession>
<comment type="caution">
    <text evidence="1">The sequence shown here is derived from an EMBL/GenBank/DDBJ whole genome shotgun (WGS) entry which is preliminary data.</text>
</comment>
<name>A0A9X8D7C8_9BURK</name>